<keyword evidence="3" id="KW-0731">Sigma factor</keyword>
<evidence type="ECO:0000256" key="5">
    <source>
        <dbReference type="ARBA" id="ARBA00023163"/>
    </source>
</evidence>
<dbReference type="InterPro" id="IPR007627">
    <property type="entry name" value="RNA_pol_sigma70_r2"/>
</dbReference>
<dbReference type="InterPro" id="IPR013324">
    <property type="entry name" value="RNA_pol_sigma_r3/r4-like"/>
</dbReference>
<dbReference type="EMBL" id="MWDQ01000089">
    <property type="protein sequence ID" value="OQB73247.1"/>
    <property type="molecule type" value="Genomic_DNA"/>
</dbReference>
<dbReference type="PANTHER" id="PTHR43133:SF8">
    <property type="entry name" value="RNA POLYMERASE SIGMA FACTOR HI_1459-RELATED"/>
    <property type="match status" value="1"/>
</dbReference>
<reference evidence="8" key="1">
    <citation type="submission" date="2017-02" db="EMBL/GenBank/DDBJ databases">
        <title>Delving into the versatile metabolic prowess of the omnipresent phylum Bacteroidetes.</title>
        <authorList>
            <person name="Nobu M.K."/>
            <person name="Mei R."/>
            <person name="Narihiro T."/>
            <person name="Kuroda K."/>
            <person name="Liu W.-T."/>
        </authorList>
    </citation>
    <scope>NUCLEOTIDE SEQUENCE</scope>
    <source>
        <strain evidence="8">ADurb.Bin131</strain>
    </source>
</reference>
<sequence>MENNKALALLKENELIKLAKDRNSAAFEELVKRNQARIYNLGLKLLGNKEDAADLLQETFINAYYALPKFEGKSAFSTWLYRIATNNAFMKMRKKKIPLVRFEQKNNDEDGRIYPAEIADWSGDPKAHLQNEELKALIEKSVNSLPGKYKTIFVLHDIEGFSTEEISKMLGLSVPAVKSRIHRSRMYLRDKLSEYFNSRIGSGVG</sequence>
<proteinExistence type="inferred from homology"/>
<dbReference type="NCBIfam" id="TIGR02937">
    <property type="entry name" value="sigma70-ECF"/>
    <property type="match status" value="1"/>
</dbReference>
<dbReference type="Gene3D" id="1.10.10.10">
    <property type="entry name" value="Winged helix-like DNA-binding domain superfamily/Winged helix DNA-binding domain"/>
    <property type="match status" value="1"/>
</dbReference>
<dbReference type="Proteomes" id="UP000485562">
    <property type="component" value="Unassembled WGS sequence"/>
</dbReference>
<dbReference type="SUPFAM" id="SSF88946">
    <property type="entry name" value="Sigma2 domain of RNA polymerase sigma factors"/>
    <property type="match status" value="1"/>
</dbReference>
<evidence type="ECO:0000313" key="8">
    <source>
        <dbReference type="EMBL" id="OQB73247.1"/>
    </source>
</evidence>
<dbReference type="InterPro" id="IPR013325">
    <property type="entry name" value="RNA_pol_sigma_r2"/>
</dbReference>
<accession>A0A1V6C8K5</accession>
<dbReference type="InterPro" id="IPR013249">
    <property type="entry name" value="RNA_pol_sigma70_r4_t2"/>
</dbReference>
<name>A0A1V6C8K5_UNCT6</name>
<dbReference type="GO" id="GO:0006352">
    <property type="term" value="P:DNA-templated transcription initiation"/>
    <property type="evidence" value="ECO:0007669"/>
    <property type="project" value="InterPro"/>
</dbReference>
<dbReference type="GO" id="GO:0016987">
    <property type="term" value="F:sigma factor activity"/>
    <property type="evidence" value="ECO:0007669"/>
    <property type="project" value="UniProtKB-KW"/>
</dbReference>
<dbReference type="CDD" id="cd06171">
    <property type="entry name" value="Sigma70_r4"/>
    <property type="match status" value="1"/>
</dbReference>
<dbReference type="SUPFAM" id="SSF88659">
    <property type="entry name" value="Sigma3 and sigma4 domains of RNA polymerase sigma factors"/>
    <property type="match status" value="1"/>
</dbReference>
<dbReference type="InterPro" id="IPR039425">
    <property type="entry name" value="RNA_pol_sigma-70-like"/>
</dbReference>
<keyword evidence="2" id="KW-0805">Transcription regulation</keyword>
<evidence type="ECO:0000256" key="4">
    <source>
        <dbReference type="ARBA" id="ARBA00023125"/>
    </source>
</evidence>
<evidence type="ECO:0000256" key="1">
    <source>
        <dbReference type="ARBA" id="ARBA00010641"/>
    </source>
</evidence>
<feature type="domain" description="RNA polymerase sigma factor 70 region 4 type 2" evidence="7">
    <location>
        <begin position="137"/>
        <end position="186"/>
    </location>
</feature>
<evidence type="ECO:0000259" key="7">
    <source>
        <dbReference type="Pfam" id="PF08281"/>
    </source>
</evidence>
<dbReference type="InterPro" id="IPR014284">
    <property type="entry name" value="RNA_pol_sigma-70_dom"/>
</dbReference>
<keyword evidence="5" id="KW-0804">Transcription</keyword>
<protein>
    <submittedName>
        <fullName evidence="8">ECF RNA polymerase sigma factor SigW</fullName>
    </submittedName>
</protein>
<dbReference type="InterPro" id="IPR036388">
    <property type="entry name" value="WH-like_DNA-bd_sf"/>
</dbReference>
<dbReference type="GO" id="GO:0003677">
    <property type="term" value="F:DNA binding"/>
    <property type="evidence" value="ECO:0007669"/>
    <property type="project" value="UniProtKB-KW"/>
</dbReference>
<organism evidence="8">
    <name type="scientific">candidate division TA06 bacterium ADurb.Bin131</name>
    <dbReference type="NCBI Taxonomy" id="1852827"/>
    <lineage>
        <taxon>Bacteria</taxon>
        <taxon>Bacteria division TA06</taxon>
    </lineage>
</organism>
<evidence type="ECO:0000259" key="6">
    <source>
        <dbReference type="Pfam" id="PF04542"/>
    </source>
</evidence>
<dbReference type="Pfam" id="PF08281">
    <property type="entry name" value="Sigma70_r4_2"/>
    <property type="match status" value="1"/>
</dbReference>
<dbReference type="Gene3D" id="1.10.1740.10">
    <property type="match status" value="1"/>
</dbReference>
<comment type="similarity">
    <text evidence="1">Belongs to the sigma-70 factor family. ECF subfamily.</text>
</comment>
<dbReference type="PANTHER" id="PTHR43133">
    <property type="entry name" value="RNA POLYMERASE ECF-TYPE SIGMA FACTO"/>
    <property type="match status" value="1"/>
</dbReference>
<feature type="domain" description="RNA polymerase sigma-70 region 2" evidence="6">
    <location>
        <begin position="30"/>
        <end position="96"/>
    </location>
</feature>
<comment type="caution">
    <text evidence="8">The sequence shown here is derived from an EMBL/GenBank/DDBJ whole genome shotgun (WGS) entry which is preliminary data.</text>
</comment>
<dbReference type="AlphaFoldDB" id="A0A1V6C8K5"/>
<dbReference type="Pfam" id="PF04542">
    <property type="entry name" value="Sigma70_r2"/>
    <property type="match status" value="1"/>
</dbReference>
<gene>
    <name evidence="8" type="primary">sigW_2</name>
    <name evidence="8" type="ORF">BWX89_01045</name>
</gene>
<evidence type="ECO:0000256" key="2">
    <source>
        <dbReference type="ARBA" id="ARBA00023015"/>
    </source>
</evidence>
<evidence type="ECO:0000256" key="3">
    <source>
        <dbReference type="ARBA" id="ARBA00023082"/>
    </source>
</evidence>
<keyword evidence="4" id="KW-0238">DNA-binding</keyword>